<proteinExistence type="inferred from homology"/>
<dbReference type="EMBL" id="CACRXK020004617">
    <property type="protein sequence ID" value="CAB4003391.1"/>
    <property type="molecule type" value="Genomic_DNA"/>
</dbReference>
<protein>
    <recommendedName>
        <fullName evidence="5">Sigma non-opioid intracellular receptor 1</fullName>
    </recommendedName>
    <alternativeName>
        <fullName evidence="10">Sigma 1-type opioid receptor</fullName>
    </alternativeName>
</protein>
<sequence>MRTKEVKLPRNLRKFKRKKMSMRFLKNCLLIILFLVVIHFWLKTKSYRFSKEDVVKIGEKYAGREIQQAFQKIASELQEHYPGHILPTKHREWVMYKYSGMTLSMTILHASLTEYVLLFGSALDTDGYLGRHWLNCTMLLLSGSVKYWKEGDIEAIEYKIGDSFTFHSGSTGCLGWKANTWVLEYGRGFLPMSMPAIISDGLFTSFDVIGIFKMFRAFGVAYYYELKSEIGSFISSI</sequence>
<keyword evidence="13" id="KW-1185">Reference proteome</keyword>
<organism evidence="12 13">
    <name type="scientific">Paramuricea clavata</name>
    <name type="common">Red gorgonian</name>
    <name type="synonym">Violescent sea-whip</name>
    <dbReference type="NCBI Taxonomy" id="317549"/>
    <lineage>
        <taxon>Eukaryota</taxon>
        <taxon>Metazoa</taxon>
        <taxon>Cnidaria</taxon>
        <taxon>Anthozoa</taxon>
        <taxon>Octocorallia</taxon>
        <taxon>Malacalcyonacea</taxon>
        <taxon>Plexauridae</taxon>
        <taxon>Paramuricea</taxon>
    </lineage>
</organism>
<dbReference type="PANTHER" id="PTHR10868:SF1">
    <property type="entry name" value="SIGMA NON-OPIOID INTRACELLULAR RECEPTOR 1"/>
    <property type="match status" value="1"/>
</dbReference>
<dbReference type="GO" id="GO:0005640">
    <property type="term" value="C:nuclear outer membrane"/>
    <property type="evidence" value="ECO:0007669"/>
    <property type="project" value="UniProtKB-SubCell"/>
</dbReference>
<comment type="similarity">
    <text evidence="4 11">Belongs to the ERG2 family.</text>
</comment>
<keyword evidence="6 11" id="KW-0812">Transmembrane</keyword>
<evidence type="ECO:0000256" key="1">
    <source>
        <dbReference type="ARBA" id="ARBA00004540"/>
    </source>
</evidence>
<dbReference type="Pfam" id="PF04622">
    <property type="entry name" value="ERG2_Sigma1R"/>
    <property type="match status" value="1"/>
</dbReference>
<keyword evidence="7" id="KW-0256">Endoplasmic reticulum</keyword>
<evidence type="ECO:0000256" key="2">
    <source>
        <dbReference type="ARBA" id="ARBA00004586"/>
    </source>
</evidence>
<evidence type="ECO:0000313" key="13">
    <source>
        <dbReference type="Proteomes" id="UP001152795"/>
    </source>
</evidence>
<accession>A0A7D9E799</accession>
<dbReference type="GO" id="GO:0005789">
    <property type="term" value="C:endoplasmic reticulum membrane"/>
    <property type="evidence" value="ECO:0007669"/>
    <property type="project" value="UniProtKB-SubCell"/>
</dbReference>
<keyword evidence="8 11" id="KW-1133">Transmembrane helix</keyword>
<keyword evidence="9 11" id="KW-0472">Membrane</keyword>
<evidence type="ECO:0000256" key="5">
    <source>
        <dbReference type="ARBA" id="ARBA00020208"/>
    </source>
</evidence>
<dbReference type="GO" id="GO:0005637">
    <property type="term" value="C:nuclear inner membrane"/>
    <property type="evidence" value="ECO:0007669"/>
    <property type="project" value="UniProtKB-SubCell"/>
</dbReference>
<evidence type="ECO:0000256" key="11">
    <source>
        <dbReference type="RuleBase" id="RU368083"/>
    </source>
</evidence>
<gene>
    <name evidence="12" type="ORF">PACLA_8A056272</name>
</gene>
<dbReference type="AlphaFoldDB" id="A0A7D9E799"/>
<reference evidence="12" key="1">
    <citation type="submission" date="2020-04" db="EMBL/GenBank/DDBJ databases">
        <authorList>
            <person name="Alioto T."/>
            <person name="Alioto T."/>
            <person name="Gomez Garrido J."/>
        </authorList>
    </citation>
    <scope>NUCLEOTIDE SEQUENCE</scope>
    <source>
        <strain evidence="12">A484AB</strain>
    </source>
</reference>
<evidence type="ECO:0000256" key="8">
    <source>
        <dbReference type="ARBA" id="ARBA00022989"/>
    </source>
</evidence>
<evidence type="ECO:0000256" key="7">
    <source>
        <dbReference type="ARBA" id="ARBA00022824"/>
    </source>
</evidence>
<name>A0A7D9E799_PARCT</name>
<dbReference type="InterPro" id="IPR006716">
    <property type="entry name" value="ERG2_sigma1_rcpt-like"/>
</dbReference>
<evidence type="ECO:0000256" key="3">
    <source>
        <dbReference type="ARBA" id="ARBA00004649"/>
    </source>
</evidence>
<dbReference type="OrthoDB" id="347124at2759"/>
<dbReference type="Proteomes" id="UP001152795">
    <property type="component" value="Unassembled WGS sequence"/>
</dbReference>
<evidence type="ECO:0000256" key="9">
    <source>
        <dbReference type="ARBA" id="ARBA00023136"/>
    </source>
</evidence>
<feature type="transmembrane region" description="Helical" evidence="11">
    <location>
        <begin position="24"/>
        <end position="42"/>
    </location>
</feature>
<dbReference type="PANTHER" id="PTHR10868">
    <property type="entry name" value="SIGMA 1-TYPE OPIOID RECEPTOR-RELATED"/>
    <property type="match status" value="1"/>
</dbReference>
<comment type="subcellular location">
    <subcellularLocation>
        <location evidence="2">Endoplasmic reticulum membrane</location>
    </subcellularLocation>
    <subcellularLocation>
        <location evidence="1">Nucleus inner membrane</location>
    </subcellularLocation>
    <subcellularLocation>
        <location evidence="3">Nucleus outer membrane</location>
    </subcellularLocation>
</comment>
<evidence type="ECO:0000256" key="10">
    <source>
        <dbReference type="ARBA" id="ARBA00033467"/>
    </source>
</evidence>
<comment type="caution">
    <text evidence="12">The sequence shown here is derived from an EMBL/GenBank/DDBJ whole genome shotgun (WGS) entry which is preliminary data.</text>
</comment>
<evidence type="ECO:0000313" key="12">
    <source>
        <dbReference type="EMBL" id="CAB4003391.1"/>
    </source>
</evidence>
<evidence type="ECO:0000256" key="4">
    <source>
        <dbReference type="ARBA" id="ARBA00007141"/>
    </source>
</evidence>
<evidence type="ECO:0000256" key="6">
    <source>
        <dbReference type="ARBA" id="ARBA00022692"/>
    </source>
</evidence>